<feature type="non-terminal residue" evidence="1">
    <location>
        <position position="1"/>
    </location>
</feature>
<protein>
    <submittedName>
        <fullName evidence="1">Leucine rich repeats-containing protein</fullName>
    </submittedName>
</protein>
<dbReference type="AlphaFoldDB" id="A0A146KCY5"/>
<accession>A0A146KCY5</accession>
<dbReference type="InterPro" id="IPR026906">
    <property type="entry name" value="LRR_5"/>
</dbReference>
<reference evidence="1" key="1">
    <citation type="submission" date="2015-07" db="EMBL/GenBank/DDBJ databases">
        <title>Adaptation to a free-living lifestyle via gene acquisitions in the diplomonad Trepomonas sp. PC1.</title>
        <authorList>
            <person name="Xu F."/>
            <person name="Jerlstrom-Hultqvist J."/>
            <person name="Kolisko M."/>
            <person name="Simpson A.G.B."/>
            <person name="Roger A.J."/>
            <person name="Svard S.G."/>
            <person name="Andersson J.O."/>
        </authorList>
    </citation>
    <scope>NUCLEOTIDE SEQUENCE</scope>
    <source>
        <strain evidence="1">PC1</strain>
    </source>
</reference>
<dbReference type="PANTHER" id="PTHR45661:SF3">
    <property type="entry name" value="IG-LIKE DOMAIN-CONTAINING PROTEIN"/>
    <property type="match status" value="1"/>
</dbReference>
<dbReference type="InterPro" id="IPR053139">
    <property type="entry name" value="Surface_bspA-like"/>
</dbReference>
<evidence type="ECO:0000313" key="1">
    <source>
        <dbReference type="EMBL" id="JAP94367.1"/>
    </source>
</evidence>
<dbReference type="Gene3D" id="3.80.10.10">
    <property type="entry name" value="Ribonuclease Inhibitor"/>
    <property type="match status" value="2"/>
</dbReference>
<dbReference type="EMBL" id="GDID01002239">
    <property type="protein sequence ID" value="JAP94367.1"/>
    <property type="molecule type" value="Transcribed_RNA"/>
</dbReference>
<dbReference type="InterPro" id="IPR032675">
    <property type="entry name" value="LRR_dom_sf"/>
</dbReference>
<name>A0A146KCY5_9EUKA</name>
<sequence length="395" mass="45578">AEFTKADVKKNINVYYLPNVLKIHDYAFSNNKDVRIVVAPKLKQIMDSAFFVSNIQLVIANQMWFIGDNAFSNCFFLEYVSMQNVEIIGDFSFTKCVRLRNVINLKCKKIGQMSFIGCQRLTADFRSLEYFNESAFNDSNIERFTIKGFQLQADLISHNGVQINSSMSLQKLKRKTFRLANQAHLTQTVDQIINKDQQILVFQNKSIYYINTYFSQKIILIAVITNNLMILNGLALQNQILLRFCSFPCVTTIEHEALKNCYRLEELHAPLLKHIGEGAFENTGSFSLDTPKLTKIGKCAFLNSDVKMVNCPKLTFGNADYQIQNSKLEQINAPVLKNKNTNNFFSNCLQTVKNCEIFELFKYKRREFLITAEKLQNQAKKLKIMEQMKKLSIMK</sequence>
<gene>
    <name evidence="1" type="ORF">TPC1_13004</name>
</gene>
<proteinExistence type="predicted"/>
<dbReference type="PANTHER" id="PTHR45661">
    <property type="entry name" value="SURFACE ANTIGEN"/>
    <property type="match status" value="1"/>
</dbReference>
<organism evidence="1">
    <name type="scientific">Trepomonas sp. PC1</name>
    <dbReference type="NCBI Taxonomy" id="1076344"/>
    <lineage>
        <taxon>Eukaryota</taxon>
        <taxon>Metamonada</taxon>
        <taxon>Diplomonadida</taxon>
        <taxon>Hexamitidae</taxon>
        <taxon>Hexamitinae</taxon>
        <taxon>Trepomonas</taxon>
    </lineage>
</organism>
<dbReference type="Pfam" id="PF13306">
    <property type="entry name" value="LRR_5"/>
    <property type="match status" value="2"/>
</dbReference>